<dbReference type="InterPro" id="IPR017501">
    <property type="entry name" value="Phage_infect_YhgE_C"/>
</dbReference>
<name>A0ABV1HBD2_9FIRM</name>
<dbReference type="EMBL" id="JBBMEX010000003">
    <property type="protein sequence ID" value="MEQ2557023.1"/>
    <property type="molecule type" value="Genomic_DNA"/>
</dbReference>
<feature type="transmembrane region" description="Helical" evidence="6">
    <location>
        <begin position="26"/>
        <end position="49"/>
    </location>
</feature>
<dbReference type="InterPro" id="IPR051328">
    <property type="entry name" value="T7SS_ABC-Transporter"/>
</dbReference>
<feature type="transmembrane region" description="Helical" evidence="6">
    <location>
        <begin position="639"/>
        <end position="659"/>
    </location>
</feature>
<dbReference type="Pfam" id="PF12698">
    <property type="entry name" value="ABC2_membrane_3"/>
    <property type="match status" value="2"/>
</dbReference>
<evidence type="ECO:0000313" key="8">
    <source>
        <dbReference type="EMBL" id="MEQ2557023.1"/>
    </source>
</evidence>
<keyword evidence="3 6" id="KW-1133">Transmembrane helix</keyword>
<feature type="transmembrane region" description="Helical" evidence="6">
    <location>
        <begin position="725"/>
        <end position="746"/>
    </location>
</feature>
<dbReference type="NCBIfam" id="TIGR03061">
    <property type="entry name" value="pip_yhgE_Nterm"/>
    <property type="match status" value="1"/>
</dbReference>
<comment type="subcellular location">
    <subcellularLocation>
        <location evidence="1">Membrane</location>
        <topology evidence="1">Multi-pass membrane protein</topology>
    </subcellularLocation>
</comment>
<gene>
    <name evidence="8" type="ORF">WMO43_03885</name>
</gene>
<evidence type="ECO:0000313" key="9">
    <source>
        <dbReference type="Proteomes" id="UP001454489"/>
    </source>
</evidence>
<dbReference type="InterPro" id="IPR017500">
    <property type="entry name" value="Phage_infect_YhgE_N"/>
</dbReference>
<dbReference type="InterPro" id="IPR013525">
    <property type="entry name" value="ABC2_TM"/>
</dbReference>
<evidence type="ECO:0000256" key="2">
    <source>
        <dbReference type="ARBA" id="ARBA00022692"/>
    </source>
</evidence>
<evidence type="ECO:0000256" key="3">
    <source>
        <dbReference type="ARBA" id="ARBA00022989"/>
    </source>
</evidence>
<feature type="coiled-coil region" evidence="5">
    <location>
        <begin position="207"/>
        <end position="248"/>
    </location>
</feature>
<feature type="transmembrane region" description="Helical" evidence="6">
    <location>
        <begin position="565"/>
        <end position="586"/>
    </location>
</feature>
<keyword evidence="2 6" id="KW-0812">Transmembrane</keyword>
<feature type="transmembrane region" description="Helical" evidence="6">
    <location>
        <begin position="607"/>
        <end position="633"/>
    </location>
</feature>
<feature type="transmembrane region" description="Helical" evidence="6">
    <location>
        <begin position="671"/>
        <end position="690"/>
    </location>
</feature>
<organism evidence="8 9">
    <name type="scientific">Maccoyibacter intestinihominis</name>
    <dbReference type="NCBI Taxonomy" id="3133499"/>
    <lineage>
        <taxon>Bacteria</taxon>
        <taxon>Bacillati</taxon>
        <taxon>Bacillota</taxon>
        <taxon>Clostridia</taxon>
        <taxon>Lachnospirales</taxon>
        <taxon>Lachnospiraceae</taxon>
        <taxon>Maccoyibacter</taxon>
    </lineage>
</organism>
<dbReference type="PANTHER" id="PTHR43077">
    <property type="entry name" value="TRANSPORT PERMEASE YVFS-RELATED"/>
    <property type="match status" value="1"/>
</dbReference>
<reference evidence="8 9" key="1">
    <citation type="submission" date="2024-03" db="EMBL/GenBank/DDBJ databases">
        <title>Human intestinal bacterial collection.</title>
        <authorList>
            <person name="Pauvert C."/>
            <person name="Hitch T.C.A."/>
            <person name="Clavel T."/>
        </authorList>
    </citation>
    <scope>NUCLEOTIDE SEQUENCE [LARGE SCALE GENOMIC DNA]</scope>
    <source>
        <strain evidence="8 9">CLA-AA-H185</strain>
    </source>
</reference>
<feature type="domain" description="ABC-2 type transporter transmembrane" evidence="7">
    <location>
        <begin position="501"/>
        <end position="743"/>
    </location>
</feature>
<sequence>MGKVLQAITGSTKRIVGIMAHDFQRVFTNPVAAIIAVGVMVLPSLYAWFNIQASWDPYGSTDNISVAVSNVDEGTVVQGMELNVGKSIVESLAENEQIGWKFVNKEKALAGVRSGKYYAAVVIPEDFSKNMTSVLTPDIERPKIEYYVNEKKNAIAPKITDKGVGVIQQMVNKTFISESVTVIGDVVLGMSEKDKALNRKLVQDISLDKEKEQVDTAIESLQDLEEGMDNLTDTVEAFQATMDALEELSKTINTSFGILKDSVKEVQDQSSNTIQMDALKNLASDTPDSIGNTIGAITTSLNSIYQSLDSIERLVQGNNPAEAIPTLNATKTQLQELVNTNNELIDILKNNTIFYQTPVGSDCVARLEHANSSLNGGIETLDKIIENLQTSTSRDDALKAISQLKETVTTCKEQIADIGTQIETTMNEQVSAAADEAVGNVDAVRKAAESFGGAVPSAQATMDSVSKAMSSLGTSLTSMTKVLQGSKDAIGKGITELEGMKEILEEIEKQKNMNISQAIQNFVLEKFGVDLNDYKNSPETIGEFLSAPVELETHKIFPVANYGSALAPFYSILAMWVGGLILVSIFKCRASTNKYLDISQYRPFELYIGRYLIFMNFGIIQSVIICLGDLYLLKIQCLYPGRFIFVGVVAGIVFSNIIYTLTITFDDVGKAIAVIMLVLQVAGAGGTFPIEVTPGFFNMINPFLPFTHGMNAMRDAVAGLYGHNYAISLLKLFVYFPIFYIFGTVFRTPLIKLNEFFAEHVENTGIM</sequence>
<proteinExistence type="predicted"/>
<accession>A0ABV1HBD2</accession>
<dbReference type="RefSeq" id="WP_353530124.1">
    <property type="nucleotide sequence ID" value="NZ_JBBMEX010000003.1"/>
</dbReference>
<evidence type="ECO:0000256" key="6">
    <source>
        <dbReference type="SAM" id="Phobius"/>
    </source>
</evidence>
<feature type="domain" description="ABC-2 type transporter transmembrane" evidence="7">
    <location>
        <begin position="42"/>
        <end position="178"/>
    </location>
</feature>
<dbReference type="Gene3D" id="3.40.1710.10">
    <property type="entry name" value="abc type-2 transporter like domain"/>
    <property type="match status" value="1"/>
</dbReference>
<comment type="caution">
    <text evidence="8">The sequence shown here is derived from an EMBL/GenBank/DDBJ whole genome shotgun (WGS) entry which is preliminary data.</text>
</comment>
<dbReference type="NCBIfam" id="TIGR03062">
    <property type="entry name" value="pip_yhgE_Cterm"/>
    <property type="match status" value="1"/>
</dbReference>
<dbReference type="PANTHER" id="PTHR43077:SF10">
    <property type="entry name" value="TRANSPORT PERMEASE PROTEIN"/>
    <property type="match status" value="1"/>
</dbReference>
<dbReference type="Proteomes" id="UP001454489">
    <property type="component" value="Unassembled WGS sequence"/>
</dbReference>
<keyword evidence="9" id="KW-1185">Reference proteome</keyword>
<evidence type="ECO:0000256" key="4">
    <source>
        <dbReference type="ARBA" id="ARBA00023136"/>
    </source>
</evidence>
<protein>
    <submittedName>
        <fullName evidence="8">YhgE/Pip domain-containing protein</fullName>
    </submittedName>
</protein>
<keyword evidence="5" id="KW-0175">Coiled coil</keyword>
<evidence type="ECO:0000256" key="5">
    <source>
        <dbReference type="SAM" id="Coils"/>
    </source>
</evidence>
<evidence type="ECO:0000256" key="1">
    <source>
        <dbReference type="ARBA" id="ARBA00004141"/>
    </source>
</evidence>
<keyword evidence="4 6" id="KW-0472">Membrane</keyword>
<evidence type="ECO:0000259" key="7">
    <source>
        <dbReference type="Pfam" id="PF12698"/>
    </source>
</evidence>